<feature type="compositionally biased region" description="Low complexity" evidence="2">
    <location>
        <begin position="281"/>
        <end position="299"/>
    </location>
</feature>
<reference evidence="4" key="1">
    <citation type="submission" date="2023-04" db="EMBL/GenBank/DDBJ databases">
        <authorList>
            <person name="Vijverberg K."/>
            <person name="Xiong W."/>
            <person name="Schranz E."/>
        </authorList>
    </citation>
    <scope>NUCLEOTIDE SEQUENCE</scope>
</reference>
<dbReference type="PROSITE" id="PS51293">
    <property type="entry name" value="SANT"/>
    <property type="match status" value="2"/>
</dbReference>
<dbReference type="Proteomes" id="UP001177003">
    <property type="component" value="Chromosome 2"/>
</dbReference>
<sequence length="1370" mass="149578">MPPEPLPFDRKDFLKDRKPSSADPVGIVPQRWREPPTIPSQHNIHGSSSFCRWGAGGGPSDFRRPFSGLHGKRVGGGWHNTTVESSSKENNCMTDSVSMAFGSQKDPKGVNSRETTASPNGNSLPHNDFVNSLDQLHSADQQAKNSGGGGISTTNNQRLEKETSLGSSLDWKPLKWIRSGSLSSRGSGFSHSSGCKIIGVVDPLNGKLGAQLGNMTPLGSPSEDASPCVTPMTHDDATSRKKQRLGWGEGLAKYEKKKVDPEDILLDKEAAARNGMVDGVSGSEPLLTSPSSLTDKSPSVNGYSECASPTTPYSYACTSSPGLEEKESTKTVTVDKDTYNPSVASCHVSENHTEGLSSNLELNLSSALDELLQADDSSSPGSKFVKSTAMDKLHVWKAELTRTLEMTETEIDSLEHELKSLVSDAGSFPTEYQNKTRGGPLPVEKTDSSPEEVNGVEDSDDKSSDTTSEFVESVSKCSEDVGNDDALGFVTSCGDRSSSTVSDGEDVDNGREDDKLYDLIFAANKVMANETSDELNRMLLPTTHSCTNISKSTDESLNKTKIASRKCFLKFKERVITSKFWVLQHAWKEDLQLLSVKKTGGKSQKKFESSSRMGYADHQKYCSSIYSRLGSPGGSMSVVPTTETLDYVKKLLSDSRVKVQRKTLKMPCLILDRSERMMTRFVSDNGLVEDPLEVEKERSVVSAWTEEEQEIFLEKYALFGKDFKKIASFLKNRTCSDCVEFYYKNHKSECFQKIKKKSAFAKGMSCVTNTYLVTSGRRMTADATSLEMLGAASEMVASVDGEQKLDAGMFCNEQETAAADVLAGICRSVSSEALGSCITSSVDNGDVQHQDHGRRRSRCQMLGGGSCSKRRQKEDVDEESCSDESCGEEVDTSTWSDAEKMKFIKAFRSCGKNFANISICVKTKTIDQCRVFFSKARKCLGLDEIDVEHANNNQEEEEEEEEEGEDALMVDSGSDISQDNKSSLECSKMDNLVGSNTYSGEQSCASDDAKVASSEICIQEGIREEEPMATTETDGCLDLSCNNMKLSCSDGSNGLLMSNLFPGNPTSNSAIPFKKTIRIRQEEDESASGSGSGSGSVSVSSSSRLSFRKSFEEDKKYESRDGFHLNLVPKHSLLDCAAEESSQILRGYPASSGMIGYSEATQSQSQSKLKLGESLLMEARGPQDVEKPSRTGNVKLFGQIITNQPPQAQENGCGGKVKSFELKFDDDDRRKVDVDVDTLLKRSDNGYWGDGNNNNRIRIPDSARLLAKYPAAFSKTSSFHPFTKFDQHSSSSSSLNKIISAGFPSCSKNGGGRQEGGVDKLLLPNGISDAVAAIRMHYAYAANKTDLQHLYDYNSKVEDEAAAAWRRRMI</sequence>
<feature type="domain" description="SANT" evidence="3">
    <location>
        <begin position="890"/>
        <end position="941"/>
    </location>
</feature>
<dbReference type="InterPro" id="IPR017884">
    <property type="entry name" value="SANT_dom"/>
</dbReference>
<feature type="region of interest" description="Disordered" evidence="2">
    <location>
        <begin position="1081"/>
        <end position="1100"/>
    </location>
</feature>
<dbReference type="PANTHER" id="PTHR47340">
    <property type="entry name" value="DUPLICATED HOMEODOMAIN-LIKE SUPERFAMILY PROTEIN"/>
    <property type="match status" value="1"/>
</dbReference>
<feature type="region of interest" description="Disordered" evidence="2">
    <location>
        <begin position="276"/>
        <end position="305"/>
    </location>
</feature>
<dbReference type="Pfam" id="PF00249">
    <property type="entry name" value="Myb_DNA-binding"/>
    <property type="match status" value="2"/>
</dbReference>
<accession>A0AA36DWN3</accession>
<evidence type="ECO:0000256" key="2">
    <source>
        <dbReference type="SAM" id="MobiDB-lite"/>
    </source>
</evidence>
<feature type="compositionally biased region" description="Polar residues" evidence="2">
    <location>
        <begin position="112"/>
        <end position="145"/>
    </location>
</feature>
<protein>
    <recommendedName>
        <fullName evidence="3">SANT domain-containing protein</fullName>
    </recommendedName>
</protein>
<dbReference type="InterPro" id="IPR009057">
    <property type="entry name" value="Homeodomain-like_sf"/>
</dbReference>
<feature type="compositionally biased region" description="Acidic residues" evidence="2">
    <location>
        <begin position="954"/>
        <end position="968"/>
    </location>
</feature>
<evidence type="ECO:0000256" key="1">
    <source>
        <dbReference type="SAM" id="Coils"/>
    </source>
</evidence>
<dbReference type="SUPFAM" id="SSF46689">
    <property type="entry name" value="Homeodomain-like"/>
    <property type="match status" value="2"/>
</dbReference>
<feature type="region of interest" description="Disordered" evidence="2">
    <location>
        <begin position="218"/>
        <end position="244"/>
    </location>
</feature>
<feature type="compositionally biased region" description="Basic and acidic residues" evidence="2">
    <location>
        <begin position="7"/>
        <end position="20"/>
    </location>
</feature>
<dbReference type="Gene3D" id="1.20.58.1880">
    <property type="match status" value="1"/>
</dbReference>
<name>A0AA36DWN3_LACSI</name>
<evidence type="ECO:0000259" key="3">
    <source>
        <dbReference type="PROSITE" id="PS51293"/>
    </source>
</evidence>
<proteinExistence type="predicted"/>
<feature type="compositionally biased region" description="Polar residues" evidence="2">
    <location>
        <begin position="39"/>
        <end position="50"/>
    </location>
</feature>
<dbReference type="Gene3D" id="1.10.10.60">
    <property type="entry name" value="Homeodomain-like"/>
    <property type="match status" value="1"/>
</dbReference>
<dbReference type="EMBL" id="OX465078">
    <property type="protein sequence ID" value="CAI9273462.1"/>
    <property type="molecule type" value="Genomic_DNA"/>
</dbReference>
<feature type="region of interest" description="Disordered" evidence="2">
    <location>
        <begin position="425"/>
        <end position="477"/>
    </location>
</feature>
<keyword evidence="5" id="KW-1185">Reference proteome</keyword>
<feature type="compositionally biased region" description="Polar residues" evidence="2">
    <location>
        <begin position="79"/>
        <end position="97"/>
    </location>
</feature>
<dbReference type="CDD" id="cd00167">
    <property type="entry name" value="SANT"/>
    <property type="match status" value="2"/>
</dbReference>
<feature type="coiled-coil region" evidence="1">
    <location>
        <begin position="397"/>
        <end position="424"/>
    </location>
</feature>
<keyword evidence="1" id="KW-0175">Coiled coil</keyword>
<organism evidence="4 5">
    <name type="scientific">Lactuca saligna</name>
    <name type="common">Willowleaf lettuce</name>
    <dbReference type="NCBI Taxonomy" id="75948"/>
    <lineage>
        <taxon>Eukaryota</taxon>
        <taxon>Viridiplantae</taxon>
        <taxon>Streptophyta</taxon>
        <taxon>Embryophyta</taxon>
        <taxon>Tracheophyta</taxon>
        <taxon>Spermatophyta</taxon>
        <taxon>Magnoliopsida</taxon>
        <taxon>eudicotyledons</taxon>
        <taxon>Gunneridae</taxon>
        <taxon>Pentapetalae</taxon>
        <taxon>asterids</taxon>
        <taxon>campanulids</taxon>
        <taxon>Asterales</taxon>
        <taxon>Asteraceae</taxon>
        <taxon>Cichorioideae</taxon>
        <taxon>Cichorieae</taxon>
        <taxon>Lactucinae</taxon>
        <taxon>Lactuca</taxon>
    </lineage>
</organism>
<feature type="domain" description="SANT" evidence="3">
    <location>
        <begin position="699"/>
        <end position="750"/>
    </location>
</feature>
<dbReference type="PANTHER" id="PTHR47340:SF1">
    <property type="entry name" value="DUPLICATED HOMEODOMAIN-LIKE SUPERFAMILY PROTEIN"/>
    <property type="match status" value="1"/>
</dbReference>
<feature type="region of interest" description="Disordered" evidence="2">
    <location>
        <begin position="1"/>
        <end position="164"/>
    </location>
</feature>
<dbReference type="SMART" id="SM00717">
    <property type="entry name" value="SANT"/>
    <property type="match status" value="2"/>
</dbReference>
<dbReference type="InterPro" id="IPR001005">
    <property type="entry name" value="SANT/Myb"/>
</dbReference>
<evidence type="ECO:0000313" key="5">
    <source>
        <dbReference type="Proteomes" id="UP001177003"/>
    </source>
</evidence>
<evidence type="ECO:0000313" key="4">
    <source>
        <dbReference type="EMBL" id="CAI9273462.1"/>
    </source>
</evidence>
<feature type="region of interest" description="Disordered" evidence="2">
    <location>
        <begin position="950"/>
        <end position="974"/>
    </location>
</feature>
<gene>
    <name evidence="4" type="ORF">LSALG_LOCUS13605</name>
</gene>